<evidence type="ECO:0000256" key="1">
    <source>
        <dbReference type="SAM" id="MobiDB-lite"/>
    </source>
</evidence>
<gene>
    <name evidence="2" type="ORF">ACFQRI_11250</name>
</gene>
<accession>A0ABW2LKW6</accession>
<evidence type="ECO:0000313" key="2">
    <source>
        <dbReference type="EMBL" id="MFC7341989.1"/>
    </source>
</evidence>
<dbReference type="Proteomes" id="UP001596504">
    <property type="component" value="Unassembled WGS sequence"/>
</dbReference>
<evidence type="ECO:0000313" key="3">
    <source>
        <dbReference type="Proteomes" id="UP001596504"/>
    </source>
</evidence>
<feature type="region of interest" description="Disordered" evidence="1">
    <location>
        <begin position="1"/>
        <end position="40"/>
    </location>
</feature>
<dbReference type="EMBL" id="JBHTCJ010000005">
    <property type="protein sequence ID" value="MFC7341989.1"/>
    <property type="molecule type" value="Genomic_DNA"/>
</dbReference>
<keyword evidence="3" id="KW-1185">Reference proteome</keyword>
<name>A0ABW2LKW6_9PSEU</name>
<reference evidence="3" key="1">
    <citation type="journal article" date="2019" name="Int. J. Syst. Evol. Microbiol.">
        <title>The Global Catalogue of Microorganisms (GCM) 10K type strain sequencing project: providing services to taxonomists for standard genome sequencing and annotation.</title>
        <authorList>
            <consortium name="The Broad Institute Genomics Platform"/>
            <consortium name="The Broad Institute Genome Sequencing Center for Infectious Disease"/>
            <person name="Wu L."/>
            <person name="Ma J."/>
        </authorList>
    </citation>
    <scope>NUCLEOTIDE SEQUENCE [LARGE SCALE GENOMIC DNA]</scope>
    <source>
        <strain evidence="3">WLHS5</strain>
    </source>
</reference>
<comment type="caution">
    <text evidence="2">The sequence shown here is derived from an EMBL/GenBank/DDBJ whole genome shotgun (WGS) entry which is preliminary data.</text>
</comment>
<dbReference type="RefSeq" id="WP_380667427.1">
    <property type="nucleotide sequence ID" value="NZ_JBHTCJ010000005.1"/>
</dbReference>
<protein>
    <submittedName>
        <fullName evidence="2">Uncharacterized protein</fullName>
    </submittedName>
</protein>
<organism evidence="2 3">
    <name type="scientific">Saccharopolyspora griseoalba</name>
    <dbReference type="NCBI Taxonomy" id="1431848"/>
    <lineage>
        <taxon>Bacteria</taxon>
        <taxon>Bacillati</taxon>
        <taxon>Actinomycetota</taxon>
        <taxon>Actinomycetes</taxon>
        <taxon>Pseudonocardiales</taxon>
        <taxon>Pseudonocardiaceae</taxon>
        <taxon>Saccharopolyspora</taxon>
    </lineage>
</organism>
<proteinExistence type="predicted"/>
<sequence>MHFQQPDPGRHAPEPAAPAADRSDAAMSRLRAPFDPLAES</sequence>
<feature type="compositionally biased region" description="Low complexity" evidence="1">
    <location>
        <begin position="17"/>
        <end position="31"/>
    </location>
</feature>